<dbReference type="Proteomes" id="UP000308886">
    <property type="component" value="Unassembled WGS sequence"/>
</dbReference>
<reference evidence="1" key="1">
    <citation type="submission" date="2019-04" db="EMBL/GenBank/DDBJ databases">
        <title>Microbes associate with the intestines of laboratory mice.</title>
        <authorList>
            <person name="Navarre W."/>
            <person name="Wong E."/>
            <person name="Huang K."/>
            <person name="Tropini C."/>
            <person name="Ng K."/>
            <person name="Yu B."/>
        </authorList>
    </citation>
    <scope>NUCLEOTIDE SEQUENCE</scope>
    <source>
        <strain evidence="1">NM73_A23</strain>
    </source>
</reference>
<comment type="caution">
    <text evidence="1">The sequence shown here is derived from an EMBL/GenBank/DDBJ whole genome shotgun (WGS) entry which is preliminary data.</text>
</comment>
<gene>
    <name evidence="1" type="ORF">E5358_11425</name>
</gene>
<evidence type="ECO:0000313" key="2">
    <source>
        <dbReference type="Proteomes" id="UP000308886"/>
    </source>
</evidence>
<sequence>MKIVVLDGYTVNPGDISWDEISNLGDFVCYDRTAAEDVVERSLDADIILTNKVVIGKKEMDSLPKLRYIGVLATGYNVVDYRYAREKGITVTNIPAYSTDSVAQMVFAHLLNVVNGAAHYADENRRGRWCSSPDFSYQDVPQRELAQMTIGIFGLGNIGRKVAEIAHAFGMDVMAVTSKEQDRLPEYVRKVTWETMLSGCDVISLHSPLADDTFEMINAGTLGRMRNGCILMNMSRGPLVNEQDVANALACGILGAYCADVLSVEPPSAENPLLKAPRCYLTPHIAWATVEARQRLVHICAQNICEFVRKTPQNVIN</sequence>
<proteinExistence type="predicted"/>
<keyword evidence="2" id="KW-1185">Reference proteome</keyword>
<organism evidence="1 2">
    <name type="scientific">Palleniella muris</name>
    <dbReference type="NCBI Taxonomy" id="3038145"/>
    <lineage>
        <taxon>Bacteria</taxon>
        <taxon>Pseudomonadati</taxon>
        <taxon>Bacteroidota</taxon>
        <taxon>Bacteroidia</taxon>
        <taxon>Bacteroidales</taxon>
        <taxon>Prevotellaceae</taxon>
        <taxon>Palleniella</taxon>
    </lineage>
</organism>
<accession>A0AC61QN79</accession>
<dbReference type="EMBL" id="SRZC01000020">
    <property type="protein sequence ID" value="TGX80982.1"/>
    <property type="molecule type" value="Genomic_DNA"/>
</dbReference>
<evidence type="ECO:0000313" key="1">
    <source>
        <dbReference type="EMBL" id="TGX80982.1"/>
    </source>
</evidence>
<name>A0AC61QN79_9BACT</name>
<protein>
    <submittedName>
        <fullName evidence="1">D-2-hydroxyacid dehydrogenase</fullName>
    </submittedName>
</protein>